<dbReference type="AlphaFoldDB" id="A0A820FL64"/>
<comment type="caution">
    <text evidence="2">The sequence shown here is derived from an EMBL/GenBank/DDBJ whole genome shotgun (WGS) entry which is preliminary data.</text>
</comment>
<evidence type="ECO:0000259" key="1">
    <source>
        <dbReference type="Pfam" id="PF10021"/>
    </source>
</evidence>
<dbReference type="Gene3D" id="3.40.220.10">
    <property type="entry name" value="Leucine Aminopeptidase, subunit E, domain 1"/>
    <property type="match status" value="1"/>
</dbReference>
<proteinExistence type="predicted"/>
<reference evidence="2" key="1">
    <citation type="submission" date="2021-02" db="EMBL/GenBank/DDBJ databases">
        <authorList>
            <person name="Nowell W R."/>
        </authorList>
    </citation>
    <scope>NUCLEOTIDE SEQUENCE</scope>
</reference>
<sequence length="363" mass="42309">MTSKAYMPLHALRPIDIDSILSVAFPSGTNKNENERRYDYHNSRRTMLHFLLSMDDTDKQQSMDLINQRDRKIDWNSIQETYKYLKMQPEPYQEQYQAKEFGDYWELKRNANRRGPEQSRYYISKHRQKGFEPNELKLYWNYKEIENINKYGYFNPITDTDTKKALKDKPVNERANSGTVQFHLSGIEQAVFHKDLEGKQIIVLDFADERMPGGYFLENARTQEEVILYNSDGYRALLDLKYQTMDGGYMLPQYGLAYIKRVRFFQNPEQEEPLQERVTDLIVAACYDLSGAGEGLYKPPSREMRDPVRNEEPSDLYNRTYQKFQAIIASAVANTEGDGSNTYLLLGPIGTGAFGNDEDMIAE</sequence>
<gene>
    <name evidence="2" type="ORF">KXQ929_LOCUS43594</name>
</gene>
<dbReference type="Proteomes" id="UP000663868">
    <property type="component" value="Unassembled WGS sequence"/>
</dbReference>
<name>A0A820FL64_9BILA</name>
<evidence type="ECO:0000313" key="2">
    <source>
        <dbReference type="EMBL" id="CAF4265634.1"/>
    </source>
</evidence>
<feature type="non-terminal residue" evidence="2">
    <location>
        <position position="363"/>
    </location>
</feature>
<dbReference type="InterPro" id="IPR019261">
    <property type="entry name" value="PARG_cat_microbial"/>
</dbReference>
<protein>
    <recommendedName>
        <fullName evidence="1">Microbial-type PARG catalytic domain-containing protein</fullName>
    </recommendedName>
</protein>
<accession>A0A820FL64</accession>
<evidence type="ECO:0000313" key="3">
    <source>
        <dbReference type="Proteomes" id="UP000663868"/>
    </source>
</evidence>
<dbReference type="EMBL" id="CAJOBB010011732">
    <property type="protein sequence ID" value="CAF4265634.1"/>
    <property type="molecule type" value="Genomic_DNA"/>
</dbReference>
<organism evidence="2 3">
    <name type="scientific">Adineta steineri</name>
    <dbReference type="NCBI Taxonomy" id="433720"/>
    <lineage>
        <taxon>Eukaryota</taxon>
        <taxon>Metazoa</taxon>
        <taxon>Spiralia</taxon>
        <taxon>Gnathifera</taxon>
        <taxon>Rotifera</taxon>
        <taxon>Eurotatoria</taxon>
        <taxon>Bdelloidea</taxon>
        <taxon>Adinetida</taxon>
        <taxon>Adinetidae</taxon>
        <taxon>Adineta</taxon>
    </lineage>
</organism>
<dbReference type="Pfam" id="PF10021">
    <property type="entry name" value="PARG_cat_microb"/>
    <property type="match status" value="1"/>
</dbReference>
<dbReference type="InterPro" id="IPR043472">
    <property type="entry name" value="Macro_dom-like"/>
</dbReference>
<feature type="domain" description="Microbial-type PARG catalytic" evidence="1">
    <location>
        <begin position="190"/>
        <end position="239"/>
    </location>
</feature>